<dbReference type="Gene3D" id="3.60.140.10">
    <property type="entry name" value="CNF1/YfiH-like putative cysteine hydrolases"/>
    <property type="match status" value="1"/>
</dbReference>
<evidence type="ECO:0000256" key="2">
    <source>
        <dbReference type="ARBA" id="ARBA00007353"/>
    </source>
</evidence>
<comment type="catalytic activity">
    <reaction evidence="1">
        <text>inosine + phosphate = alpha-D-ribose 1-phosphate + hypoxanthine</text>
        <dbReference type="Rhea" id="RHEA:27646"/>
        <dbReference type="ChEBI" id="CHEBI:17368"/>
        <dbReference type="ChEBI" id="CHEBI:17596"/>
        <dbReference type="ChEBI" id="CHEBI:43474"/>
        <dbReference type="ChEBI" id="CHEBI:57720"/>
        <dbReference type="EC" id="2.4.2.1"/>
    </reaction>
    <physiologicalReaction direction="left-to-right" evidence="1">
        <dbReference type="Rhea" id="RHEA:27647"/>
    </physiologicalReaction>
</comment>
<comment type="similarity">
    <text evidence="2">Belongs to the purine nucleoside phosphorylase YfiH/LACC1 family.</text>
</comment>
<keyword evidence="5" id="KW-0378">Hydrolase</keyword>
<dbReference type="GO" id="GO:0017061">
    <property type="term" value="F:S-methyl-5-thioadenosine phosphorylase activity"/>
    <property type="evidence" value="ECO:0007669"/>
    <property type="project" value="UniProtKB-EC"/>
</dbReference>
<name>A0A6J7XXS7_9ZZZZ</name>
<dbReference type="PANTHER" id="PTHR30616">
    <property type="entry name" value="UNCHARACTERIZED PROTEIN YFIH"/>
    <property type="match status" value="1"/>
</dbReference>
<organism evidence="10">
    <name type="scientific">freshwater metagenome</name>
    <dbReference type="NCBI Taxonomy" id="449393"/>
    <lineage>
        <taxon>unclassified sequences</taxon>
        <taxon>metagenomes</taxon>
        <taxon>ecological metagenomes</taxon>
    </lineage>
</organism>
<dbReference type="SUPFAM" id="SSF64438">
    <property type="entry name" value="CNF1/YfiH-like putative cysteine hydrolases"/>
    <property type="match status" value="1"/>
</dbReference>
<dbReference type="PANTHER" id="PTHR30616:SF2">
    <property type="entry name" value="PURINE NUCLEOSIDE PHOSPHORYLASE LACC1"/>
    <property type="match status" value="1"/>
</dbReference>
<keyword evidence="4" id="KW-0479">Metal-binding</keyword>
<dbReference type="InterPro" id="IPR038371">
    <property type="entry name" value="Cu_polyphenol_OxRdtase_sf"/>
</dbReference>
<keyword evidence="3" id="KW-0808">Transferase</keyword>
<evidence type="ECO:0000256" key="4">
    <source>
        <dbReference type="ARBA" id="ARBA00022723"/>
    </source>
</evidence>
<comment type="catalytic activity">
    <reaction evidence="8">
        <text>adenosine + phosphate = alpha-D-ribose 1-phosphate + adenine</text>
        <dbReference type="Rhea" id="RHEA:27642"/>
        <dbReference type="ChEBI" id="CHEBI:16335"/>
        <dbReference type="ChEBI" id="CHEBI:16708"/>
        <dbReference type="ChEBI" id="CHEBI:43474"/>
        <dbReference type="ChEBI" id="CHEBI:57720"/>
        <dbReference type="EC" id="2.4.2.1"/>
    </reaction>
    <physiologicalReaction direction="left-to-right" evidence="8">
        <dbReference type="Rhea" id="RHEA:27643"/>
    </physiologicalReaction>
</comment>
<evidence type="ECO:0000256" key="8">
    <source>
        <dbReference type="ARBA" id="ARBA00048968"/>
    </source>
</evidence>
<evidence type="ECO:0000256" key="3">
    <source>
        <dbReference type="ARBA" id="ARBA00022679"/>
    </source>
</evidence>
<dbReference type="AlphaFoldDB" id="A0A6J7XXS7"/>
<dbReference type="CDD" id="cd16833">
    <property type="entry name" value="YfiH"/>
    <property type="match status" value="1"/>
</dbReference>
<sequence>MKSIFTNRIGGYSTGVYESLNLGLHVGDEPTTVNRNRATLTEKYGPIQFMDQIHGNTVVSIKNVQEVLPPCDALVTNQPGIALAVQTADCIPLLLRSEGVVAAVHVGRKGLMNSIALRAVSSMRDLGAREITGLLGPSICGRCYEVSQEVSDEIIAVHPTAKAHTTSGTPSLNLSRALIVELQNIGVDATDVGVCTQENLEYYSYRRSGVTGRQAGIISL</sequence>
<evidence type="ECO:0000256" key="9">
    <source>
        <dbReference type="ARBA" id="ARBA00049893"/>
    </source>
</evidence>
<evidence type="ECO:0000313" key="10">
    <source>
        <dbReference type="EMBL" id="CAB5240697.1"/>
    </source>
</evidence>
<evidence type="ECO:0000256" key="7">
    <source>
        <dbReference type="ARBA" id="ARBA00047989"/>
    </source>
</evidence>
<evidence type="ECO:0000256" key="5">
    <source>
        <dbReference type="ARBA" id="ARBA00022801"/>
    </source>
</evidence>
<dbReference type="InterPro" id="IPR003730">
    <property type="entry name" value="Cu_polyphenol_OxRdtase"/>
</dbReference>
<dbReference type="GO" id="GO:0005507">
    <property type="term" value="F:copper ion binding"/>
    <property type="evidence" value="ECO:0007669"/>
    <property type="project" value="TreeGrafter"/>
</dbReference>
<evidence type="ECO:0000256" key="6">
    <source>
        <dbReference type="ARBA" id="ARBA00022833"/>
    </source>
</evidence>
<reference evidence="10" key="1">
    <citation type="submission" date="2020-05" db="EMBL/GenBank/DDBJ databases">
        <authorList>
            <person name="Chiriac C."/>
            <person name="Salcher M."/>
            <person name="Ghai R."/>
            <person name="Kavagutti S V."/>
        </authorList>
    </citation>
    <scope>NUCLEOTIDE SEQUENCE</scope>
</reference>
<dbReference type="GO" id="GO:0016787">
    <property type="term" value="F:hydrolase activity"/>
    <property type="evidence" value="ECO:0007669"/>
    <property type="project" value="UniProtKB-KW"/>
</dbReference>
<keyword evidence="6" id="KW-0862">Zinc</keyword>
<dbReference type="InterPro" id="IPR011324">
    <property type="entry name" value="Cytotoxic_necrot_fac-like_cat"/>
</dbReference>
<accession>A0A6J7XXS7</accession>
<comment type="catalytic activity">
    <reaction evidence="9">
        <text>S-methyl-5'-thioadenosine + phosphate = 5-(methylsulfanyl)-alpha-D-ribose 1-phosphate + adenine</text>
        <dbReference type="Rhea" id="RHEA:11852"/>
        <dbReference type="ChEBI" id="CHEBI:16708"/>
        <dbReference type="ChEBI" id="CHEBI:17509"/>
        <dbReference type="ChEBI" id="CHEBI:43474"/>
        <dbReference type="ChEBI" id="CHEBI:58533"/>
        <dbReference type="EC" id="2.4.2.28"/>
    </reaction>
    <physiologicalReaction direction="left-to-right" evidence="9">
        <dbReference type="Rhea" id="RHEA:11853"/>
    </physiologicalReaction>
</comment>
<dbReference type="EMBL" id="CAFBSG010000015">
    <property type="protein sequence ID" value="CAB5240697.1"/>
    <property type="molecule type" value="Genomic_DNA"/>
</dbReference>
<dbReference type="Pfam" id="PF02578">
    <property type="entry name" value="Cu-oxidase_4"/>
    <property type="match status" value="1"/>
</dbReference>
<protein>
    <submittedName>
        <fullName evidence="10">Unannotated protein</fullName>
    </submittedName>
</protein>
<gene>
    <name evidence="10" type="ORF">UFOPK3554_01000</name>
</gene>
<evidence type="ECO:0000256" key="1">
    <source>
        <dbReference type="ARBA" id="ARBA00000553"/>
    </source>
</evidence>
<proteinExistence type="inferred from homology"/>
<comment type="catalytic activity">
    <reaction evidence="7">
        <text>adenosine + H2O + H(+) = inosine + NH4(+)</text>
        <dbReference type="Rhea" id="RHEA:24408"/>
        <dbReference type="ChEBI" id="CHEBI:15377"/>
        <dbReference type="ChEBI" id="CHEBI:15378"/>
        <dbReference type="ChEBI" id="CHEBI:16335"/>
        <dbReference type="ChEBI" id="CHEBI:17596"/>
        <dbReference type="ChEBI" id="CHEBI:28938"/>
        <dbReference type="EC" id="3.5.4.4"/>
    </reaction>
    <physiologicalReaction direction="left-to-right" evidence="7">
        <dbReference type="Rhea" id="RHEA:24409"/>
    </physiologicalReaction>
</comment>